<evidence type="ECO:0000313" key="2">
    <source>
        <dbReference type="Proteomes" id="UP000195573"/>
    </source>
</evidence>
<name>A0ABM6KNY0_9BACI</name>
<gene>
    <name evidence="1" type="ORF">B4U37_19450</name>
</gene>
<dbReference type="Proteomes" id="UP000195573">
    <property type="component" value="Chromosome"/>
</dbReference>
<dbReference type="InterPro" id="IPR036514">
    <property type="entry name" value="SGNH_hydro_sf"/>
</dbReference>
<reference evidence="1 2" key="1">
    <citation type="submission" date="2017-04" db="EMBL/GenBank/DDBJ databases">
        <title>Complete Genome Sequence of the Bacillus horikoshii 20a strain from Cuatro Cienegas, Coahuila, Mexico.</title>
        <authorList>
            <person name="Zarza E."/>
            <person name="Alcaraz L.D."/>
            <person name="Aguilar-Salinas B."/>
            <person name="Islas A."/>
            <person name="Olmedo-Alvarez G."/>
        </authorList>
    </citation>
    <scope>NUCLEOTIDE SEQUENCE [LARGE SCALE GENOMIC DNA]</scope>
    <source>
        <strain evidence="1 2">20a</strain>
    </source>
</reference>
<dbReference type="EMBL" id="CP020880">
    <property type="protein sequence ID" value="ART78080.1"/>
    <property type="molecule type" value="Genomic_DNA"/>
</dbReference>
<dbReference type="SUPFAM" id="SSF52266">
    <property type="entry name" value="SGNH hydrolase"/>
    <property type="match status" value="1"/>
</dbReference>
<proteinExistence type="predicted"/>
<keyword evidence="2" id="KW-1185">Reference proteome</keyword>
<evidence type="ECO:0008006" key="3">
    <source>
        <dbReference type="Google" id="ProtNLM"/>
    </source>
</evidence>
<evidence type="ECO:0000313" key="1">
    <source>
        <dbReference type="EMBL" id="ART78080.1"/>
    </source>
</evidence>
<accession>A0ABM6KNY0</accession>
<organism evidence="1 2">
    <name type="scientific">Sutcliffiella horikoshii</name>
    <dbReference type="NCBI Taxonomy" id="79883"/>
    <lineage>
        <taxon>Bacteria</taxon>
        <taxon>Bacillati</taxon>
        <taxon>Bacillota</taxon>
        <taxon>Bacilli</taxon>
        <taxon>Bacillales</taxon>
        <taxon>Bacillaceae</taxon>
        <taxon>Sutcliffiella</taxon>
    </lineage>
</organism>
<protein>
    <recommendedName>
        <fullName evidence="3">SGNH/GDSL hydrolase family protein</fullName>
    </recommendedName>
</protein>
<dbReference type="Gene3D" id="3.40.50.1110">
    <property type="entry name" value="SGNH hydrolase"/>
    <property type="match status" value="1"/>
</dbReference>
<sequence>MGKLVISIICVLSIGVIAFGIFQYDKKIETTSEQAKLKIAETDTNVDEEKETSKPQLMDTKELSTLTANLQEPLAQKISNALEEEKKLTLVILGSQAIGEHEEGTSWTKRFVEELNASYADLFEYHIENVGTKNSSQVIEENIHEKVVTLQPDILIIEPFLLNDLGYTTMKDTLYHLDILLSTVKIIKPNVTIMLQPANPIADNEYYLDQVKELENFASENNYVYLDHWETWPSEEENTPTISKQEGQDIWASYLIKYFTNKE</sequence>